<accession>A0A3P3ZQD0</accession>
<dbReference type="AlphaFoldDB" id="A0A3P3ZQD0"/>
<protein>
    <submittedName>
        <fullName evidence="1">Uncharacterized protein</fullName>
    </submittedName>
</protein>
<organism evidence="1">
    <name type="scientific">mine drainage metagenome</name>
    <dbReference type="NCBI Taxonomy" id="410659"/>
    <lineage>
        <taxon>unclassified sequences</taxon>
        <taxon>metagenomes</taxon>
        <taxon>ecological metagenomes</taxon>
    </lineage>
</organism>
<sequence>MKPFNLEGCLARKKVVNIYGVEYKFCEWVGDYIFGRINGLLTKHSVKGVSQWGDGTLFMAEDIKKIDWTRFQKDTLFDFSSGLQRYFAFARETGERYFFPDGRTSMSCCNMAVIVSDEATLSKNNPWIVWMGGECPIPDGVEFEYMTRDGDKAKFKYSWLPVETGGSIIAYRLTGNIMDGWEL</sequence>
<evidence type="ECO:0000313" key="1">
    <source>
        <dbReference type="EMBL" id="VAY88869.1"/>
    </source>
</evidence>
<dbReference type="EMBL" id="UOYP01000363">
    <property type="protein sequence ID" value="VAY88869.1"/>
    <property type="molecule type" value="Genomic_DNA"/>
</dbReference>
<proteinExistence type="predicted"/>
<name>A0A3P3ZQD0_9ZZZZ</name>
<reference evidence="1" key="1">
    <citation type="submission" date="2018-10" db="EMBL/GenBank/DDBJ databases">
        <authorList>
            <person name="Plewniak F."/>
        </authorList>
    </citation>
    <scope>NUCLEOTIDE SEQUENCE</scope>
</reference>
<gene>
    <name evidence="1" type="ORF">CARN8_4250001</name>
</gene>